<dbReference type="AlphaFoldDB" id="A0A437R282"/>
<proteinExistence type="predicted"/>
<reference evidence="2 3" key="1">
    <citation type="submission" date="2019-01" db="EMBL/GenBank/DDBJ databases">
        <authorList>
            <person name="Chen W.-M."/>
        </authorList>
    </citation>
    <scope>NUCLEOTIDE SEQUENCE [LARGE SCALE GENOMIC DNA]</scope>
    <source>
        <strain evidence="2 3">KYPC3</strain>
    </source>
</reference>
<comment type="caution">
    <text evidence="2">The sequence shown here is derived from an EMBL/GenBank/DDBJ whole genome shotgun (WGS) entry which is preliminary data.</text>
</comment>
<accession>A0A437R282</accession>
<dbReference type="Proteomes" id="UP000283077">
    <property type="component" value="Unassembled WGS sequence"/>
</dbReference>
<dbReference type="InterPro" id="IPR014914">
    <property type="entry name" value="RES_dom"/>
</dbReference>
<feature type="domain" description="RES" evidence="1">
    <location>
        <begin position="70"/>
        <end position="207"/>
    </location>
</feature>
<protein>
    <submittedName>
        <fullName evidence="2">RES domain-containing protein</fullName>
    </submittedName>
</protein>
<dbReference type="EMBL" id="SACS01000003">
    <property type="protein sequence ID" value="RVU40870.1"/>
    <property type="molecule type" value="Genomic_DNA"/>
</dbReference>
<evidence type="ECO:0000313" key="3">
    <source>
        <dbReference type="Proteomes" id="UP000283077"/>
    </source>
</evidence>
<gene>
    <name evidence="2" type="ORF">EOE67_04650</name>
</gene>
<name>A0A437R282_9GAMM</name>
<organism evidence="2 3">
    <name type="scientific">Rheinheimera riviphila</name>
    <dbReference type="NCBI Taxonomy" id="1834037"/>
    <lineage>
        <taxon>Bacteria</taxon>
        <taxon>Pseudomonadati</taxon>
        <taxon>Pseudomonadota</taxon>
        <taxon>Gammaproteobacteria</taxon>
        <taxon>Chromatiales</taxon>
        <taxon>Chromatiaceae</taxon>
        <taxon>Rheinheimera</taxon>
    </lineage>
</organism>
<dbReference type="RefSeq" id="WP_127697879.1">
    <property type="nucleotide sequence ID" value="NZ_SACS01000003.1"/>
</dbReference>
<evidence type="ECO:0000313" key="2">
    <source>
        <dbReference type="EMBL" id="RVU40870.1"/>
    </source>
</evidence>
<dbReference type="OrthoDB" id="9799238at2"/>
<dbReference type="Pfam" id="PF08808">
    <property type="entry name" value="RES"/>
    <property type="match status" value="1"/>
</dbReference>
<dbReference type="SMART" id="SM00953">
    <property type="entry name" value="RES"/>
    <property type="match status" value="1"/>
</dbReference>
<keyword evidence="3" id="KW-1185">Reference proteome</keyword>
<sequence>MSLWQQCQGEHQIKPLQGMLLRLVESQEQIATLGYVDTLEEQALLETLLDDTKPNYPAHCQNLHYLLKTPFRYPPLKWGSRFGQVHEPGIFYGGGTLNVTLAEAAYYRLLFWDSMSGTAPKAQIQTAHTMFSVPYQTERGIQLQQPPFDTVAAIITDRSHYQATQQLGKAMRSSGIEAFEYPSARDPNSGICIGLFSALALASKQPADLSAWWCEVSQQGVSFKAANQSQIYHFARSLFTEQDQLPQPATA</sequence>
<evidence type="ECO:0000259" key="1">
    <source>
        <dbReference type="SMART" id="SM00953"/>
    </source>
</evidence>